<dbReference type="EMBL" id="MN740286">
    <property type="protein sequence ID" value="QHT98058.1"/>
    <property type="molecule type" value="Genomic_DNA"/>
</dbReference>
<organism evidence="1">
    <name type="scientific">viral metagenome</name>
    <dbReference type="NCBI Taxonomy" id="1070528"/>
    <lineage>
        <taxon>unclassified sequences</taxon>
        <taxon>metagenomes</taxon>
        <taxon>organismal metagenomes</taxon>
    </lineage>
</organism>
<sequence length="1271" mass="135160">MTTLDFHLQNAILHRKSYVTDSSLYASEPYTASPIVLASESLWVDDDLMPNVVVPLSLNGMVDTSNNNLFLDTTGAVVASAVRHGQRVSSVQKRVRLELTRGSFGEYSSPTEDLRRVVHQNYGQGYSSVVEYESNGTLSILQSHLWEIQHMAGVVTIDKAVRSLIPQIIFITAYLYCGRVGIDKSIKDTTTDDIEEGVTNKFFTRELLLSHITELATDNTTNFVISVANSDSITEGIYNRFFTQNNFDSAFNSKYVGDLNESDDVRLVTSQTMSNLNLSVGGVSEMGFNVNFVPPNNTNAKLYVERGQAGENVLYFENKPIGATDVSSMPSAAPQSQADSLGNFSGYFEGPTRGVHTGDVKGNVQGFVSDLGNHPIIEAKLLGDGEGHWVGTVNGDVVGKFEGHAKVITGSIDNASHVTVGTFDSTASLHVKSSDSHFQISNTDGGSALIECLSESRLAVSCSVLETNGIVCGTMDCSETLTVNDLNANNIKCTGLTNSFYGIFETGRIEDVSEIFGLSASLSICNTESSNTLQLSCADLLFDRSKGTECIFDNISCNTCIFDEVKSNNISVSSFHVENLFFDASVFLDNPNIVFNTLSVSEITSNSLSLGNVRVNNITTEGGASMPNIFSQNIHADSITTQTLSISSLYFPEDFSMNILTLSVQSLSIESGNSNTLSVANIFYDSCESSNTKTTALESSTISTNSFFSSLLSVSSVNCDFIHSTDAVAHSVSVSSCNSVTMFSESLSSSSIFTNDLSCSNAIVAQASISSLDSTFIETQSLDSHSLSAQTLFSDSILTVALEGRTLSVNFAHIDHGSVLSIALSFAQVQQLKSDIHLSSYLSVNSSFINSLSTDTLSVNSVNTNRLRSYILSTGSLLADLSLVQNISCSNSIKAVNMNTNIISVGNIISESIVSQNLSVNNTYSPIAVLGLLSVSNANIQNTFASILSCSALKCDDINAPRANFDILSVNSIVGVDLTLSSGGVSKHFVESLFLSVNESIETALNALSLQDIDGLNSLSCSAGKINVLSSDTILVETLRGQNISASEIAVSSLSVAILHGIVLTQDLSVTGLVGHISASSVTASDLSCGTLFIDQIVRSIPHVSDTADPAVLTTSTVGDFALFAEDTKHSGDMIIEGSLYVTDTIFMGTQPSLNIENVQNMIASSISVGELAVGMLTGIGGGTLGGTITDIVSSLLSVSPHDTVHEGNMQIEGNLLVSGVVLTGAHNKLMHNHGSFEMEGTLSVSGDIFSNGINIIDTLLSLQQRLDSLA</sequence>
<reference evidence="1" key="1">
    <citation type="journal article" date="2020" name="Nature">
        <title>Giant virus diversity and host interactions through global metagenomics.</title>
        <authorList>
            <person name="Schulz F."/>
            <person name="Roux S."/>
            <person name="Paez-Espino D."/>
            <person name="Jungbluth S."/>
            <person name="Walsh D.A."/>
            <person name="Denef V.J."/>
            <person name="McMahon K.D."/>
            <person name="Konstantinidis K.T."/>
            <person name="Eloe-Fadrosh E.A."/>
            <person name="Kyrpides N.C."/>
            <person name="Woyke T."/>
        </authorList>
    </citation>
    <scope>NUCLEOTIDE SEQUENCE</scope>
    <source>
        <strain evidence="1">GVMAG-M-3300025626-8</strain>
    </source>
</reference>
<accession>A0A6C0IXL9</accession>
<name>A0A6C0IXL9_9ZZZZ</name>
<dbReference type="AlphaFoldDB" id="A0A6C0IXL9"/>
<evidence type="ECO:0000313" key="1">
    <source>
        <dbReference type="EMBL" id="QHT98058.1"/>
    </source>
</evidence>
<protein>
    <submittedName>
        <fullName evidence="1">Uncharacterized protein</fullName>
    </submittedName>
</protein>
<proteinExistence type="predicted"/>